<evidence type="ECO:0000313" key="7">
    <source>
        <dbReference type="Proteomes" id="UP001180754"/>
    </source>
</evidence>
<name>A0ABU2XNP6_9ACTN</name>
<dbReference type="SUPFAM" id="SSF53756">
    <property type="entry name" value="UDP-Glycosyltransferase/glycogen phosphorylase"/>
    <property type="match status" value="1"/>
</dbReference>
<dbReference type="CDD" id="cd03784">
    <property type="entry name" value="GT1_Gtf-like"/>
    <property type="match status" value="1"/>
</dbReference>
<keyword evidence="3" id="KW-0808">Transferase</keyword>
<dbReference type="EMBL" id="JAVRFD010000019">
    <property type="protein sequence ID" value="MDT0547467.1"/>
    <property type="molecule type" value="Genomic_DNA"/>
</dbReference>
<feature type="domain" description="Erythromycin biosynthesis protein CIII-like C-terminal" evidence="4">
    <location>
        <begin position="268"/>
        <end position="401"/>
    </location>
</feature>
<protein>
    <submittedName>
        <fullName evidence="6">DUF1205 domain-containing protein</fullName>
    </submittedName>
</protein>
<dbReference type="Pfam" id="PF21036">
    <property type="entry name" value="EryCIII-like_N"/>
    <property type="match status" value="1"/>
</dbReference>
<evidence type="ECO:0000259" key="4">
    <source>
        <dbReference type="Pfam" id="PF06722"/>
    </source>
</evidence>
<gene>
    <name evidence="6" type="ORF">RND15_32890</name>
</gene>
<organism evidence="6 7">
    <name type="scientific">Streptomyces lonegramiae</name>
    <dbReference type="NCBI Taxonomy" id="3075524"/>
    <lineage>
        <taxon>Bacteria</taxon>
        <taxon>Bacillati</taxon>
        <taxon>Actinomycetota</taxon>
        <taxon>Actinomycetes</taxon>
        <taxon>Kitasatosporales</taxon>
        <taxon>Streptomycetaceae</taxon>
        <taxon>Streptomyces</taxon>
    </lineage>
</organism>
<keyword evidence="2" id="KW-0328">Glycosyltransferase</keyword>
<dbReference type="InterPro" id="IPR050426">
    <property type="entry name" value="Glycosyltransferase_28"/>
</dbReference>
<reference evidence="6" key="1">
    <citation type="submission" date="2024-05" db="EMBL/GenBank/DDBJ databases">
        <title>30 novel species of actinomycetes from the DSMZ collection.</title>
        <authorList>
            <person name="Nouioui I."/>
        </authorList>
    </citation>
    <scope>NUCLEOTIDE SEQUENCE</scope>
    <source>
        <strain evidence="6">DSM 41529</strain>
    </source>
</reference>
<evidence type="ECO:0000256" key="2">
    <source>
        <dbReference type="ARBA" id="ARBA00022676"/>
    </source>
</evidence>
<evidence type="ECO:0000256" key="1">
    <source>
        <dbReference type="ARBA" id="ARBA00006962"/>
    </source>
</evidence>
<feature type="domain" description="Erythromycin biosynthesis protein CIII-like N-terminal" evidence="5">
    <location>
        <begin position="22"/>
        <end position="241"/>
    </location>
</feature>
<evidence type="ECO:0000259" key="5">
    <source>
        <dbReference type="Pfam" id="PF21036"/>
    </source>
</evidence>
<dbReference type="RefSeq" id="WP_311727984.1">
    <property type="nucleotide sequence ID" value="NZ_JAVRFD010000019.1"/>
</dbReference>
<dbReference type="InterPro" id="IPR010610">
    <property type="entry name" value="EryCIII-like_C"/>
</dbReference>
<keyword evidence="7" id="KW-1185">Reference proteome</keyword>
<evidence type="ECO:0000256" key="3">
    <source>
        <dbReference type="ARBA" id="ARBA00022679"/>
    </source>
</evidence>
<dbReference type="Pfam" id="PF06722">
    <property type="entry name" value="EryCIII-like_C"/>
    <property type="match status" value="1"/>
</dbReference>
<sequence>MRALFVTWAEPTHLLSLVPLAWACQAAGHEVRIAAPPPCAAAVTRSGLTAVPVGRDVAVDQIRNRADLVPWRSPGRWPEGWAARPELLDAGQRAVLAALADKQFAVARAMGAELVAFARHWRPDVVVHDTLAYAGTVAAAAVGVPAYGHTWGSATVMRVENEDLGARPLPGHTRLFTDLDVEPRDGPTAWFDPCPPALRLPDPGPPRHRVGVRYIPCNGRGVVPRWVVEERSRPRVCVTAGVSAAKTGPGAPPDLLTGAAHALAGRGLEVVLAVDAAQAGRLAGLPDRVRVAAGVPMSELLPTCAAVVHHGGSGTGLTAAAAGVPQLVLPRIPVTAEIGERLRNAGAGLLPPPERQADPAVIGEAVEALLDDPRHAQAAARLSAAMRRVPSPAERVAVLEAAASATPAEPGRAAAA</sequence>
<dbReference type="Gene3D" id="3.40.50.2000">
    <property type="entry name" value="Glycogen Phosphorylase B"/>
    <property type="match status" value="2"/>
</dbReference>
<accession>A0ABU2XNP6</accession>
<evidence type="ECO:0000313" key="6">
    <source>
        <dbReference type="EMBL" id="MDT0547467.1"/>
    </source>
</evidence>
<proteinExistence type="inferred from homology"/>
<dbReference type="InterPro" id="IPR002213">
    <property type="entry name" value="UDP_glucos_trans"/>
</dbReference>
<dbReference type="Proteomes" id="UP001180754">
    <property type="component" value="Unassembled WGS sequence"/>
</dbReference>
<dbReference type="PANTHER" id="PTHR48050:SF13">
    <property type="entry name" value="STEROL 3-BETA-GLUCOSYLTRANSFERASE UGT80A2"/>
    <property type="match status" value="1"/>
</dbReference>
<dbReference type="InterPro" id="IPR048284">
    <property type="entry name" value="EryCIII-like_N"/>
</dbReference>
<dbReference type="PANTHER" id="PTHR48050">
    <property type="entry name" value="STEROL 3-BETA-GLUCOSYLTRANSFERASE"/>
    <property type="match status" value="1"/>
</dbReference>
<comment type="caution">
    <text evidence="6">The sequence shown here is derived from an EMBL/GenBank/DDBJ whole genome shotgun (WGS) entry which is preliminary data.</text>
</comment>
<comment type="similarity">
    <text evidence="1">Belongs to the glycosyltransferase 28 family.</text>
</comment>